<dbReference type="Proteomes" id="UP001479436">
    <property type="component" value="Unassembled WGS sequence"/>
</dbReference>
<proteinExistence type="predicted"/>
<organism evidence="1 2">
    <name type="scientific">Basidiobolus ranarum</name>
    <dbReference type="NCBI Taxonomy" id="34480"/>
    <lineage>
        <taxon>Eukaryota</taxon>
        <taxon>Fungi</taxon>
        <taxon>Fungi incertae sedis</taxon>
        <taxon>Zoopagomycota</taxon>
        <taxon>Entomophthoromycotina</taxon>
        <taxon>Basidiobolomycetes</taxon>
        <taxon>Basidiobolales</taxon>
        <taxon>Basidiobolaceae</taxon>
        <taxon>Basidiobolus</taxon>
    </lineage>
</organism>
<dbReference type="EMBL" id="JASJQH010007932">
    <property type="protein sequence ID" value="KAK9696705.1"/>
    <property type="molecule type" value="Genomic_DNA"/>
</dbReference>
<evidence type="ECO:0000313" key="2">
    <source>
        <dbReference type="Proteomes" id="UP001479436"/>
    </source>
</evidence>
<protein>
    <submittedName>
        <fullName evidence="1">Uncharacterized protein</fullName>
    </submittedName>
</protein>
<keyword evidence="2" id="KW-1185">Reference proteome</keyword>
<reference evidence="1 2" key="1">
    <citation type="submission" date="2023-04" db="EMBL/GenBank/DDBJ databases">
        <title>Genome of Basidiobolus ranarum AG-B5.</title>
        <authorList>
            <person name="Stajich J.E."/>
            <person name="Carter-House D."/>
            <person name="Gryganskyi A."/>
        </authorList>
    </citation>
    <scope>NUCLEOTIDE SEQUENCE [LARGE SCALE GENOMIC DNA]</scope>
    <source>
        <strain evidence="1 2">AG-B5</strain>
    </source>
</reference>
<comment type="caution">
    <text evidence="1">The sequence shown here is derived from an EMBL/GenBank/DDBJ whole genome shotgun (WGS) entry which is preliminary data.</text>
</comment>
<name>A0ABR2VSH1_9FUNG</name>
<evidence type="ECO:0000313" key="1">
    <source>
        <dbReference type="EMBL" id="KAK9696705.1"/>
    </source>
</evidence>
<gene>
    <name evidence="1" type="ORF">K7432_012316</name>
</gene>
<accession>A0ABR2VSH1</accession>
<sequence length="84" mass="9032">MIAGGALKDLGCVLSAARYFLAAEPIAYTNAKNIPLPDSHEKVDNELEVDRDFGNGKTSYIKCALSKEGLEEEFSKIQATPSGI</sequence>